<dbReference type="InterPro" id="IPR000297">
    <property type="entry name" value="PPIase_PpiC"/>
</dbReference>
<dbReference type="PROSITE" id="PS01096">
    <property type="entry name" value="PPIC_PPIASE_1"/>
    <property type="match status" value="1"/>
</dbReference>
<keyword evidence="1 4" id="KW-0413">Isomerase</keyword>
<reference evidence="5" key="2">
    <citation type="submission" date="2023-07" db="EMBL/GenBank/DDBJ databases">
        <title>Genome of Winogradskyella sp. E313.</title>
        <authorList>
            <person name="Zhou Y."/>
        </authorList>
    </citation>
    <scope>NUCLEOTIDE SEQUENCE [LARGE SCALE GENOMIC DNA]</scope>
    <source>
        <strain evidence="5">E313</strain>
    </source>
</reference>
<dbReference type="RefSeq" id="WP_227476638.1">
    <property type="nucleotide sequence ID" value="NZ_JAFMPT010000006.1"/>
</dbReference>
<feature type="chain" id="PRO_5045365323" evidence="2">
    <location>
        <begin position="18"/>
        <end position="206"/>
    </location>
</feature>
<dbReference type="PROSITE" id="PS50198">
    <property type="entry name" value="PPIC_PPIASE_2"/>
    <property type="match status" value="1"/>
</dbReference>
<accession>A0ABS8EMV7</accession>
<feature type="domain" description="PpiC" evidence="3">
    <location>
        <begin position="92"/>
        <end position="189"/>
    </location>
</feature>
<dbReference type="SUPFAM" id="SSF54534">
    <property type="entry name" value="FKBP-like"/>
    <property type="match status" value="1"/>
</dbReference>
<dbReference type="Gene3D" id="3.10.50.40">
    <property type="match status" value="1"/>
</dbReference>
<protein>
    <submittedName>
        <fullName evidence="4">Peptidylprolyl isomerase</fullName>
    </submittedName>
</protein>
<keyword evidence="5" id="KW-1185">Reference proteome</keyword>
<comment type="caution">
    <text evidence="4">The sequence shown here is derived from an EMBL/GenBank/DDBJ whole genome shotgun (WGS) entry which is preliminary data.</text>
</comment>
<evidence type="ECO:0000256" key="1">
    <source>
        <dbReference type="PROSITE-ProRule" id="PRU00278"/>
    </source>
</evidence>
<keyword evidence="1" id="KW-0697">Rotamase</keyword>
<dbReference type="InterPro" id="IPR023058">
    <property type="entry name" value="PPIase_PpiC_CS"/>
</dbReference>
<proteinExistence type="predicted"/>
<dbReference type="Pfam" id="PF13616">
    <property type="entry name" value="Rotamase_3"/>
    <property type="match status" value="1"/>
</dbReference>
<dbReference type="EMBL" id="JAFMPT010000006">
    <property type="protein sequence ID" value="MCC1484192.1"/>
    <property type="molecule type" value="Genomic_DNA"/>
</dbReference>
<sequence>MRLLFLFLIAFPTLLSAQMSIEQELDSISDYNDAKAFIKVNKSVKGKLVTFNKEKHKTKLANELFGLAIGGKKTYKTERNKTHYKVLDKSQSPHYRVSIIRFDSKKELSQINAQRNLIIKAYKTGEHQFETLAKTYSIDRSGKTGGDLGWIKKGERSDNFETVIDRHNVGDIFILDDKNIHYVVLKTKAELLIDEITLLKVTEPIK</sequence>
<gene>
    <name evidence="4" type="ORF">J1C55_06295</name>
</gene>
<dbReference type="InterPro" id="IPR046357">
    <property type="entry name" value="PPIase_dom_sf"/>
</dbReference>
<feature type="signal peptide" evidence="2">
    <location>
        <begin position="1"/>
        <end position="17"/>
    </location>
</feature>
<evidence type="ECO:0000313" key="4">
    <source>
        <dbReference type="EMBL" id="MCC1484192.1"/>
    </source>
</evidence>
<dbReference type="GO" id="GO:0016853">
    <property type="term" value="F:isomerase activity"/>
    <property type="evidence" value="ECO:0007669"/>
    <property type="project" value="UniProtKB-KW"/>
</dbReference>
<reference evidence="5" key="1">
    <citation type="submission" date="2021-03" db="EMBL/GenBank/DDBJ databases">
        <title>Genome of Cognatishimia sp. F0-27.</title>
        <authorList>
            <person name="Ping X."/>
        </authorList>
    </citation>
    <scope>NUCLEOTIDE SEQUENCE [LARGE SCALE GENOMIC DNA]</scope>
    <source>
        <strain evidence="5">E313</strain>
    </source>
</reference>
<evidence type="ECO:0000256" key="2">
    <source>
        <dbReference type="SAM" id="SignalP"/>
    </source>
</evidence>
<name>A0ABS8EMV7_9FLAO</name>
<evidence type="ECO:0000313" key="5">
    <source>
        <dbReference type="Proteomes" id="UP000778797"/>
    </source>
</evidence>
<evidence type="ECO:0000259" key="3">
    <source>
        <dbReference type="PROSITE" id="PS50198"/>
    </source>
</evidence>
<dbReference type="Proteomes" id="UP000778797">
    <property type="component" value="Unassembled WGS sequence"/>
</dbReference>
<organism evidence="4 5">
    <name type="scientific">Winogradskyella immobilis</name>
    <dbReference type="NCBI Taxonomy" id="2816852"/>
    <lineage>
        <taxon>Bacteria</taxon>
        <taxon>Pseudomonadati</taxon>
        <taxon>Bacteroidota</taxon>
        <taxon>Flavobacteriia</taxon>
        <taxon>Flavobacteriales</taxon>
        <taxon>Flavobacteriaceae</taxon>
        <taxon>Winogradskyella</taxon>
    </lineage>
</organism>
<keyword evidence="2" id="KW-0732">Signal</keyword>